<comment type="similarity">
    <text evidence="2">Belongs to the DAMOX/DASOX family.</text>
</comment>
<dbReference type="SUPFAM" id="SSF51971">
    <property type="entry name" value="Nucleotide-binding domain"/>
    <property type="match status" value="1"/>
</dbReference>
<comment type="cofactor">
    <cofactor evidence="1">
        <name>FAD</name>
        <dbReference type="ChEBI" id="CHEBI:57692"/>
    </cofactor>
</comment>
<evidence type="ECO:0000256" key="1">
    <source>
        <dbReference type="ARBA" id="ARBA00001974"/>
    </source>
</evidence>
<dbReference type="GO" id="GO:0019478">
    <property type="term" value="P:D-amino acid catabolic process"/>
    <property type="evidence" value="ECO:0007669"/>
    <property type="project" value="TreeGrafter"/>
</dbReference>
<proteinExistence type="inferred from homology"/>
<evidence type="ECO:0000256" key="5">
    <source>
        <dbReference type="ARBA" id="ARBA00023002"/>
    </source>
</evidence>
<dbReference type="OrthoDB" id="2015447at2759"/>
<evidence type="ECO:0000256" key="3">
    <source>
        <dbReference type="ARBA" id="ARBA00022630"/>
    </source>
</evidence>
<dbReference type="PANTHER" id="PTHR11530:SF11">
    <property type="entry name" value="D-ASPARTATE OXIDASE"/>
    <property type="match status" value="1"/>
</dbReference>
<keyword evidence="8" id="KW-1185">Reference proteome</keyword>
<name>A0A9P3UU35_LYOSH</name>
<keyword evidence="5" id="KW-0560">Oxidoreductase</keyword>
<dbReference type="GO" id="GO:0003884">
    <property type="term" value="F:D-amino-acid oxidase activity"/>
    <property type="evidence" value="ECO:0007669"/>
    <property type="project" value="InterPro"/>
</dbReference>
<keyword evidence="4" id="KW-0274">FAD</keyword>
<protein>
    <submittedName>
        <fullName evidence="7">FAD dependent oxidoreductase</fullName>
    </submittedName>
</protein>
<evidence type="ECO:0000313" key="8">
    <source>
        <dbReference type="Proteomes" id="UP001063166"/>
    </source>
</evidence>
<feature type="domain" description="FAD dependent oxidoreductase" evidence="6">
    <location>
        <begin position="39"/>
        <end position="209"/>
    </location>
</feature>
<dbReference type="Pfam" id="PF01266">
    <property type="entry name" value="DAO"/>
    <property type="match status" value="1"/>
</dbReference>
<gene>
    <name evidence="7" type="ORF">LshimejAT787_2001080</name>
</gene>
<keyword evidence="3" id="KW-0285">Flavoprotein</keyword>
<dbReference type="SUPFAM" id="SSF54373">
    <property type="entry name" value="FAD-linked reductases, C-terminal domain"/>
    <property type="match status" value="1"/>
</dbReference>
<dbReference type="PANTHER" id="PTHR11530">
    <property type="entry name" value="D-AMINO ACID OXIDASE"/>
    <property type="match status" value="1"/>
</dbReference>
<dbReference type="GO" id="GO:0071949">
    <property type="term" value="F:FAD binding"/>
    <property type="evidence" value="ECO:0007669"/>
    <property type="project" value="InterPro"/>
</dbReference>
<dbReference type="AlphaFoldDB" id="A0A9P3UU35"/>
<evidence type="ECO:0000313" key="7">
    <source>
        <dbReference type="EMBL" id="GLB45203.1"/>
    </source>
</evidence>
<dbReference type="EMBL" id="BRPK01000020">
    <property type="protein sequence ID" value="GLB45203.1"/>
    <property type="molecule type" value="Genomic_DNA"/>
</dbReference>
<dbReference type="InterPro" id="IPR006076">
    <property type="entry name" value="FAD-dep_OxRdtase"/>
</dbReference>
<dbReference type="Proteomes" id="UP001063166">
    <property type="component" value="Unassembled WGS sequence"/>
</dbReference>
<sequence>MASGISHFSSLCQILQSILPRNSHRSRSTRIIHIADDGPPVYLQKLVARFQALGGTVHRAFLDSLASALQFLPGGEEPLAIVNCTGLGSLKLKDVHDTDMYPIRGQVLVLNAPWITEGRTKQVGKLGGAEGGERTYVIPRRSGEVIIGGTREVDDWTTEPRPQTSLDIKRRALALYPELAPESAPCGRKSVPEDLDRIVLREVVGFRPARKTGLRLEREMTYLSSRMEHTRARYPFCTTSGIQVRDGRVAGDARRRW</sequence>
<accession>A0A9P3UU35</accession>
<evidence type="ECO:0000259" key="6">
    <source>
        <dbReference type="Pfam" id="PF01266"/>
    </source>
</evidence>
<evidence type="ECO:0000256" key="4">
    <source>
        <dbReference type="ARBA" id="ARBA00022827"/>
    </source>
</evidence>
<dbReference type="Gene3D" id="3.30.9.10">
    <property type="entry name" value="D-Amino Acid Oxidase, subunit A, domain 2"/>
    <property type="match status" value="1"/>
</dbReference>
<comment type="caution">
    <text evidence="7">The sequence shown here is derived from an EMBL/GenBank/DDBJ whole genome shotgun (WGS) entry which is preliminary data.</text>
</comment>
<dbReference type="InterPro" id="IPR023209">
    <property type="entry name" value="DAO"/>
</dbReference>
<evidence type="ECO:0000256" key="2">
    <source>
        <dbReference type="ARBA" id="ARBA00006730"/>
    </source>
</evidence>
<dbReference type="GO" id="GO:0005737">
    <property type="term" value="C:cytoplasm"/>
    <property type="evidence" value="ECO:0007669"/>
    <property type="project" value="TreeGrafter"/>
</dbReference>
<reference evidence="7" key="1">
    <citation type="submission" date="2022-07" db="EMBL/GenBank/DDBJ databases">
        <title>The genome of Lyophyllum shimeji provides insight into the initial evolution of ectomycorrhizal fungal genome.</title>
        <authorList>
            <person name="Kobayashi Y."/>
            <person name="Shibata T."/>
            <person name="Hirakawa H."/>
            <person name="Shigenobu S."/>
            <person name="Nishiyama T."/>
            <person name="Yamada A."/>
            <person name="Hasebe M."/>
            <person name="Kawaguchi M."/>
        </authorList>
    </citation>
    <scope>NUCLEOTIDE SEQUENCE</scope>
    <source>
        <strain evidence="7">AT787</strain>
    </source>
</reference>
<organism evidence="7 8">
    <name type="scientific">Lyophyllum shimeji</name>
    <name type="common">Hon-shimeji</name>
    <name type="synonym">Tricholoma shimeji</name>
    <dbReference type="NCBI Taxonomy" id="47721"/>
    <lineage>
        <taxon>Eukaryota</taxon>
        <taxon>Fungi</taxon>
        <taxon>Dikarya</taxon>
        <taxon>Basidiomycota</taxon>
        <taxon>Agaricomycotina</taxon>
        <taxon>Agaricomycetes</taxon>
        <taxon>Agaricomycetidae</taxon>
        <taxon>Agaricales</taxon>
        <taxon>Tricholomatineae</taxon>
        <taxon>Lyophyllaceae</taxon>
        <taxon>Lyophyllum</taxon>
    </lineage>
</organism>